<dbReference type="EMBL" id="LSBI01000003">
    <property type="protein sequence ID" value="OAQ91970.1"/>
    <property type="molecule type" value="Genomic_DNA"/>
</dbReference>
<comment type="caution">
    <text evidence="2">The sequence shown here is derived from an EMBL/GenBank/DDBJ whole genome shotgun (WGS) entry which is preliminary data.</text>
</comment>
<dbReference type="AlphaFoldDB" id="A0A179HRA2"/>
<dbReference type="Proteomes" id="UP000078340">
    <property type="component" value="Unassembled WGS sequence"/>
</dbReference>
<protein>
    <submittedName>
        <fullName evidence="2">Uncharacterized protein</fullName>
    </submittedName>
</protein>
<evidence type="ECO:0000256" key="1">
    <source>
        <dbReference type="SAM" id="MobiDB-lite"/>
    </source>
</evidence>
<evidence type="ECO:0000313" key="3">
    <source>
        <dbReference type="Proteomes" id="UP000078340"/>
    </source>
</evidence>
<gene>
    <name evidence="2" type="ORF">VFPFJ_03710</name>
</gene>
<proteinExistence type="predicted"/>
<sequence length="132" mass="14480">MPRTPGPRSPALRAGPRLIVPRQKAHRVEGLGRVPGSSPAPSPLSERCIHGWIHDPWHAGADTPSPCLASVDRQAPGPRMPQRCRVCVSPLSSSKAMHLSRWGMRARTRLGRVGWRESVDTSPHRCTCTWSA</sequence>
<evidence type="ECO:0000313" key="2">
    <source>
        <dbReference type="EMBL" id="OAQ91970.1"/>
    </source>
</evidence>
<name>A0A179HRA2_PURLI</name>
<accession>A0A179HRA2</accession>
<reference evidence="2 3" key="1">
    <citation type="submission" date="2016-02" db="EMBL/GenBank/DDBJ databases">
        <title>Biosynthesis of antibiotic leucinostatins and their inhibition on Phytophthora in bio-control Purpureocillium lilacinum.</title>
        <authorList>
            <person name="Wang G."/>
            <person name="Liu Z."/>
            <person name="Lin R."/>
            <person name="Li E."/>
            <person name="Mao Z."/>
            <person name="Ling J."/>
            <person name="Yin W."/>
            <person name="Xie B."/>
        </authorList>
    </citation>
    <scope>NUCLEOTIDE SEQUENCE [LARGE SCALE GENOMIC DNA]</scope>
    <source>
        <strain evidence="2">PLFJ-1</strain>
    </source>
</reference>
<feature type="region of interest" description="Disordered" evidence="1">
    <location>
        <begin position="1"/>
        <end position="43"/>
    </location>
</feature>
<organism evidence="2 3">
    <name type="scientific">Purpureocillium lilacinum</name>
    <name type="common">Paecilomyces lilacinus</name>
    <dbReference type="NCBI Taxonomy" id="33203"/>
    <lineage>
        <taxon>Eukaryota</taxon>
        <taxon>Fungi</taxon>
        <taxon>Dikarya</taxon>
        <taxon>Ascomycota</taxon>
        <taxon>Pezizomycotina</taxon>
        <taxon>Sordariomycetes</taxon>
        <taxon>Hypocreomycetidae</taxon>
        <taxon>Hypocreales</taxon>
        <taxon>Ophiocordycipitaceae</taxon>
        <taxon>Purpureocillium</taxon>
    </lineage>
</organism>